<dbReference type="AlphaFoldDB" id="A0A399JBD5"/>
<dbReference type="InterPro" id="IPR015421">
    <property type="entry name" value="PyrdxlP-dep_Trfase_major"/>
</dbReference>
<dbReference type="PIRSF" id="PIRSF000521">
    <property type="entry name" value="Transaminase_4ab_Lys_Orn"/>
    <property type="match status" value="1"/>
</dbReference>
<dbReference type="Gene3D" id="3.40.640.10">
    <property type="entry name" value="Type I PLP-dependent aspartate aminotransferase-like (Major domain)"/>
    <property type="match status" value="1"/>
</dbReference>
<comment type="caution">
    <text evidence="4">The sequence shown here is derived from an EMBL/GenBank/DDBJ whole genome shotgun (WGS) entry which is preliminary data.</text>
</comment>
<dbReference type="GO" id="GO:0030170">
    <property type="term" value="F:pyridoxal phosphate binding"/>
    <property type="evidence" value="ECO:0007669"/>
    <property type="project" value="InterPro"/>
</dbReference>
<keyword evidence="4" id="KW-0808">Transferase</keyword>
<evidence type="ECO:0000256" key="2">
    <source>
        <dbReference type="ARBA" id="ARBA00022898"/>
    </source>
</evidence>
<dbReference type="EMBL" id="QQXK01000007">
    <property type="protein sequence ID" value="RII42885.1"/>
    <property type="molecule type" value="Genomic_DNA"/>
</dbReference>
<dbReference type="InterPro" id="IPR005814">
    <property type="entry name" value="Aminotrans_3"/>
</dbReference>
<dbReference type="GO" id="GO:0008483">
    <property type="term" value="F:transaminase activity"/>
    <property type="evidence" value="ECO:0007669"/>
    <property type="project" value="UniProtKB-KW"/>
</dbReference>
<dbReference type="InterPro" id="IPR015422">
    <property type="entry name" value="PyrdxlP-dep_Trfase_small"/>
</dbReference>
<evidence type="ECO:0000313" key="5">
    <source>
        <dbReference type="Proteomes" id="UP000265419"/>
    </source>
</evidence>
<keyword evidence="5" id="KW-1185">Reference proteome</keyword>
<keyword evidence="2 3" id="KW-0663">Pyridoxal phosphate</keyword>
<evidence type="ECO:0000256" key="3">
    <source>
        <dbReference type="RuleBase" id="RU003560"/>
    </source>
</evidence>
<name>A0A399JBD5_9MICC</name>
<dbReference type="InterPro" id="IPR015424">
    <property type="entry name" value="PyrdxlP-dep_Trfase"/>
</dbReference>
<dbReference type="Pfam" id="PF00202">
    <property type="entry name" value="Aminotran_3"/>
    <property type="match status" value="1"/>
</dbReference>
<gene>
    <name evidence="4" type="ORF">DWB68_04905</name>
</gene>
<organism evidence="4 5">
    <name type="scientific">Galactobacter valiniphilus</name>
    <dbReference type="NCBI Taxonomy" id="2676122"/>
    <lineage>
        <taxon>Bacteria</taxon>
        <taxon>Bacillati</taxon>
        <taxon>Actinomycetota</taxon>
        <taxon>Actinomycetes</taxon>
        <taxon>Micrococcales</taxon>
        <taxon>Micrococcaceae</taxon>
        <taxon>Galactobacter</taxon>
    </lineage>
</organism>
<reference evidence="4 5" key="1">
    <citation type="submission" date="2018-07" db="EMBL/GenBank/DDBJ databases">
        <title>Arthrobacter sp. nov., isolated from raw cow's milk with high bacterial count.</title>
        <authorList>
            <person name="Hahne J."/>
            <person name="Isele D."/>
            <person name="Lipski A."/>
        </authorList>
    </citation>
    <scope>NUCLEOTIDE SEQUENCE [LARGE SCALE GENOMIC DNA]</scope>
    <source>
        <strain evidence="4 5">JZ R-35</strain>
    </source>
</reference>
<proteinExistence type="inferred from homology"/>
<dbReference type="PANTHER" id="PTHR45688:SF13">
    <property type="entry name" value="ALANINE--GLYOXYLATE AMINOTRANSFERASE 2-LIKE"/>
    <property type="match status" value="1"/>
</dbReference>
<evidence type="ECO:0000256" key="1">
    <source>
        <dbReference type="ARBA" id="ARBA00008954"/>
    </source>
</evidence>
<accession>A0A399JBD5</accession>
<dbReference type="InterPro" id="IPR049704">
    <property type="entry name" value="Aminotrans_3_PPA_site"/>
</dbReference>
<sequence length="441" mass="46806">MAAQCAELAARDAELLERRGTTIGPYSPLFYRTPRHFVHGEGVWLTDAFGRTYLDAYNNVPQVGHANPRVAAAVAEQIATHNVHTRYLHEGVVNYAEELLATFSPELDRVYFTNSGSESNDLALRIARHVSGNSGILTTDFSYHGNTLTLAAMTTGLDVSEPFGEHVRRFTIPDLDHAGGRGEPEVLAEALAQVAEAIASLQEAGHGLSAVLVDPSFSTEGLPRLPQGYLEGLAALVHDAGGLVIADEVQSGLGRLGWAWWGHQVTGLVPDLVTMGKPLGNGFPLGGVVTSQAVMDSFSSTNMYFNTFAGTPVASAAGRAVLAEVHERGLVQRAADLGERVRARLAEIEAEHPLVASAKGRGLFFGLELVDADGAPNPELAKAIVERLANEGILISRIGPHDSVLKIRPPLVITAEQLDVVVDTLSRALHEAAPLPVGAGA</sequence>
<dbReference type="PANTHER" id="PTHR45688">
    <property type="match status" value="1"/>
</dbReference>
<dbReference type="Proteomes" id="UP000265419">
    <property type="component" value="Unassembled WGS sequence"/>
</dbReference>
<evidence type="ECO:0000313" key="4">
    <source>
        <dbReference type="EMBL" id="RII42885.1"/>
    </source>
</evidence>
<comment type="similarity">
    <text evidence="1 3">Belongs to the class-III pyridoxal-phosphate-dependent aminotransferase family.</text>
</comment>
<keyword evidence="4" id="KW-0032">Aminotransferase</keyword>
<dbReference type="PROSITE" id="PS00600">
    <property type="entry name" value="AA_TRANSFER_CLASS_3"/>
    <property type="match status" value="1"/>
</dbReference>
<protein>
    <submittedName>
        <fullName evidence="4">Aspartate aminotransferase family protein</fullName>
    </submittedName>
</protein>
<dbReference type="CDD" id="cd00610">
    <property type="entry name" value="OAT_like"/>
    <property type="match status" value="1"/>
</dbReference>
<dbReference type="SUPFAM" id="SSF53383">
    <property type="entry name" value="PLP-dependent transferases"/>
    <property type="match status" value="1"/>
</dbReference>
<dbReference type="Gene3D" id="3.90.1150.10">
    <property type="entry name" value="Aspartate Aminotransferase, domain 1"/>
    <property type="match status" value="1"/>
</dbReference>